<evidence type="ECO:0000313" key="7">
    <source>
        <dbReference type="EMBL" id="GMA90189.1"/>
    </source>
</evidence>
<proteinExistence type="predicted"/>
<protein>
    <recommendedName>
        <fullName evidence="6">Major facilitator superfamily (MFS) profile domain-containing protein</fullName>
    </recommendedName>
</protein>
<dbReference type="InterPro" id="IPR011701">
    <property type="entry name" value="MFS"/>
</dbReference>
<organism evidence="7 8">
    <name type="scientific">Homoserinibacter gongjuensis</name>
    <dbReference type="NCBI Taxonomy" id="1162968"/>
    <lineage>
        <taxon>Bacteria</taxon>
        <taxon>Bacillati</taxon>
        <taxon>Actinomycetota</taxon>
        <taxon>Actinomycetes</taxon>
        <taxon>Micrococcales</taxon>
        <taxon>Microbacteriaceae</taxon>
        <taxon>Homoserinibacter</taxon>
    </lineage>
</organism>
<accession>A0ABQ6JSA3</accession>
<dbReference type="InterPro" id="IPR036259">
    <property type="entry name" value="MFS_trans_sf"/>
</dbReference>
<dbReference type="Proteomes" id="UP001157069">
    <property type="component" value="Unassembled WGS sequence"/>
</dbReference>
<keyword evidence="8" id="KW-1185">Reference proteome</keyword>
<evidence type="ECO:0000256" key="3">
    <source>
        <dbReference type="ARBA" id="ARBA00022989"/>
    </source>
</evidence>
<feature type="transmembrane region" description="Helical" evidence="5">
    <location>
        <begin position="56"/>
        <end position="76"/>
    </location>
</feature>
<keyword evidence="2 5" id="KW-0812">Transmembrane</keyword>
<feature type="transmembrane region" description="Helical" evidence="5">
    <location>
        <begin position="236"/>
        <end position="257"/>
    </location>
</feature>
<evidence type="ECO:0000256" key="5">
    <source>
        <dbReference type="SAM" id="Phobius"/>
    </source>
</evidence>
<comment type="subcellular location">
    <subcellularLocation>
        <location evidence="1">Cell membrane</location>
        <topology evidence="1">Multi-pass membrane protein</topology>
    </subcellularLocation>
</comment>
<dbReference type="EMBL" id="BSVA01000001">
    <property type="protein sequence ID" value="GMA90189.1"/>
    <property type="molecule type" value="Genomic_DNA"/>
</dbReference>
<feature type="transmembrane region" description="Helical" evidence="5">
    <location>
        <begin position="171"/>
        <end position="190"/>
    </location>
</feature>
<feature type="transmembrane region" description="Helical" evidence="5">
    <location>
        <begin position="30"/>
        <end position="50"/>
    </location>
</feature>
<keyword evidence="3 5" id="KW-1133">Transmembrane helix</keyword>
<dbReference type="Pfam" id="PF07690">
    <property type="entry name" value="MFS_1"/>
    <property type="match status" value="1"/>
</dbReference>
<feature type="domain" description="Major facilitator superfamily (MFS) profile" evidence="6">
    <location>
        <begin position="1"/>
        <end position="288"/>
    </location>
</feature>
<feature type="transmembrane region" description="Helical" evidence="5">
    <location>
        <begin position="202"/>
        <end position="224"/>
    </location>
</feature>
<dbReference type="Gene3D" id="1.20.1720.10">
    <property type="entry name" value="Multidrug resistance protein D"/>
    <property type="match status" value="1"/>
</dbReference>
<dbReference type="InterPro" id="IPR020846">
    <property type="entry name" value="MFS_dom"/>
</dbReference>
<evidence type="ECO:0000256" key="1">
    <source>
        <dbReference type="ARBA" id="ARBA00004651"/>
    </source>
</evidence>
<dbReference type="SUPFAM" id="SSF103473">
    <property type="entry name" value="MFS general substrate transporter"/>
    <property type="match status" value="1"/>
</dbReference>
<evidence type="ECO:0000313" key="8">
    <source>
        <dbReference type="Proteomes" id="UP001157069"/>
    </source>
</evidence>
<reference evidence="8" key="1">
    <citation type="journal article" date="2019" name="Int. J. Syst. Evol. Microbiol.">
        <title>The Global Catalogue of Microorganisms (GCM) 10K type strain sequencing project: providing services to taxonomists for standard genome sequencing and annotation.</title>
        <authorList>
            <consortium name="The Broad Institute Genomics Platform"/>
            <consortium name="The Broad Institute Genome Sequencing Center for Infectious Disease"/>
            <person name="Wu L."/>
            <person name="Ma J."/>
        </authorList>
    </citation>
    <scope>NUCLEOTIDE SEQUENCE [LARGE SCALE GENOMIC DNA]</scope>
    <source>
        <strain evidence="8">NBRC 108755</strain>
    </source>
</reference>
<keyword evidence="4 5" id="KW-0472">Membrane</keyword>
<gene>
    <name evidence="7" type="ORF">GCM10025869_07180</name>
</gene>
<evidence type="ECO:0000256" key="4">
    <source>
        <dbReference type="ARBA" id="ARBA00023136"/>
    </source>
</evidence>
<comment type="caution">
    <text evidence="7">The sequence shown here is derived from an EMBL/GenBank/DDBJ whole genome shotgun (WGS) entry which is preliminary data.</text>
</comment>
<evidence type="ECO:0000256" key="2">
    <source>
        <dbReference type="ARBA" id="ARBA00022692"/>
    </source>
</evidence>
<sequence>MGAAAGGVVAMATVRDLFGGYPLVKMLSRLALVSGLAPVIAPVLGSQLLLVVDWRGLFVFLAAFGFLVLVANALFLRETLPASARHARGHSTVRQRYGALFRDRIYVGAVIIAGANFSALFAYLSSSSFLFQDVYTLSAQEYGILFGINSVGVIVGVQSSSRMQKRIGPQWIIAGATIVQLVAAVAIIVLDASGAGFLGIAIPLWFFIAACGFNFPAISALALVRHGHEAGTAASVLGAANFGVAGIVSPIVGLFTITNAIPMAGVMVVAIVIAIAVLWTIVRPATVPPLEA</sequence>
<name>A0ABQ6JSA3_9MICO</name>
<feature type="transmembrane region" description="Helical" evidence="5">
    <location>
        <begin position="142"/>
        <end position="159"/>
    </location>
</feature>
<dbReference type="PROSITE" id="PS50850">
    <property type="entry name" value="MFS"/>
    <property type="match status" value="1"/>
</dbReference>
<feature type="transmembrane region" description="Helical" evidence="5">
    <location>
        <begin position="105"/>
        <end position="130"/>
    </location>
</feature>
<evidence type="ECO:0000259" key="6">
    <source>
        <dbReference type="PROSITE" id="PS50850"/>
    </source>
</evidence>
<feature type="transmembrane region" description="Helical" evidence="5">
    <location>
        <begin position="263"/>
        <end position="282"/>
    </location>
</feature>